<evidence type="ECO:0000313" key="2">
    <source>
        <dbReference type="EMBL" id="KAG2662796.1"/>
    </source>
</evidence>
<reference evidence="2" key="1">
    <citation type="submission" date="2020-05" db="EMBL/GenBank/DDBJ databases">
        <title>WGS assembly of Panicum virgatum.</title>
        <authorList>
            <person name="Lovell J.T."/>
            <person name="Jenkins J."/>
            <person name="Shu S."/>
            <person name="Juenger T.E."/>
            <person name="Schmutz J."/>
        </authorList>
    </citation>
    <scope>NUCLEOTIDE SEQUENCE</scope>
    <source>
        <strain evidence="2">AP13</strain>
    </source>
</reference>
<accession>A0A8T0XX43</accession>
<gene>
    <name evidence="2" type="ORF">PVAP13_1KG557101</name>
</gene>
<sequence length="113" mass="12004">MGLRGSPMALGRRGAAAERRPEGGWRRRAEVVAGSFVRRTNREGAGSKGPWRGGEGIAVMNRRETNRRCRISTAGSVGERGSGGGDGREGGKRKRVGFGEAGRGLQAGRRARD</sequence>
<keyword evidence="3" id="KW-1185">Reference proteome</keyword>
<name>A0A8T0XX43_PANVG</name>
<feature type="compositionally biased region" description="Low complexity" evidence="1">
    <location>
        <begin position="103"/>
        <end position="113"/>
    </location>
</feature>
<proteinExistence type="predicted"/>
<evidence type="ECO:0000256" key="1">
    <source>
        <dbReference type="SAM" id="MobiDB-lite"/>
    </source>
</evidence>
<dbReference type="EMBL" id="CM029037">
    <property type="protein sequence ID" value="KAG2662796.1"/>
    <property type="molecule type" value="Genomic_DNA"/>
</dbReference>
<comment type="caution">
    <text evidence="2">The sequence shown here is derived from an EMBL/GenBank/DDBJ whole genome shotgun (WGS) entry which is preliminary data.</text>
</comment>
<evidence type="ECO:0000313" key="3">
    <source>
        <dbReference type="Proteomes" id="UP000823388"/>
    </source>
</evidence>
<feature type="region of interest" description="Disordered" evidence="1">
    <location>
        <begin position="40"/>
        <end position="113"/>
    </location>
</feature>
<organism evidence="2 3">
    <name type="scientific">Panicum virgatum</name>
    <name type="common">Blackwell switchgrass</name>
    <dbReference type="NCBI Taxonomy" id="38727"/>
    <lineage>
        <taxon>Eukaryota</taxon>
        <taxon>Viridiplantae</taxon>
        <taxon>Streptophyta</taxon>
        <taxon>Embryophyta</taxon>
        <taxon>Tracheophyta</taxon>
        <taxon>Spermatophyta</taxon>
        <taxon>Magnoliopsida</taxon>
        <taxon>Liliopsida</taxon>
        <taxon>Poales</taxon>
        <taxon>Poaceae</taxon>
        <taxon>PACMAD clade</taxon>
        <taxon>Panicoideae</taxon>
        <taxon>Panicodae</taxon>
        <taxon>Paniceae</taxon>
        <taxon>Panicinae</taxon>
        <taxon>Panicum</taxon>
        <taxon>Panicum sect. Hiantes</taxon>
    </lineage>
</organism>
<dbReference type="AlphaFoldDB" id="A0A8T0XX43"/>
<protein>
    <submittedName>
        <fullName evidence="2">Uncharacterized protein</fullName>
    </submittedName>
</protein>
<dbReference type="Proteomes" id="UP000823388">
    <property type="component" value="Chromosome 1K"/>
</dbReference>
<feature type="compositionally biased region" description="Basic and acidic residues" evidence="1">
    <location>
        <begin position="15"/>
        <end position="25"/>
    </location>
</feature>
<feature type="region of interest" description="Disordered" evidence="1">
    <location>
        <begin position="1"/>
        <end position="25"/>
    </location>
</feature>